<dbReference type="Proteomes" id="UP000561438">
    <property type="component" value="Unassembled WGS sequence"/>
</dbReference>
<keyword evidence="3" id="KW-1185">Reference proteome</keyword>
<feature type="signal peptide" evidence="1">
    <location>
        <begin position="1"/>
        <end position="22"/>
    </location>
</feature>
<organism evidence="2 3">
    <name type="scientific">Qipengyuania atrilutea</name>
    <dbReference type="NCBI Taxonomy" id="2744473"/>
    <lineage>
        <taxon>Bacteria</taxon>
        <taxon>Pseudomonadati</taxon>
        <taxon>Pseudomonadota</taxon>
        <taxon>Alphaproteobacteria</taxon>
        <taxon>Sphingomonadales</taxon>
        <taxon>Erythrobacteraceae</taxon>
        <taxon>Qipengyuania</taxon>
    </lineage>
</organism>
<feature type="chain" id="PRO_5032604248" evidence="1">
    <location>
        <begin position="23"/>
        <end position="187"/>
    </location>
</feature>
<dbReference type="AlphaFoldDB" id="A0A850GX13"/>
<reference evidence="2 3" key="1">
    <citation type="submission" date="2020-06" db="EMBL/GenBank/DDBJ databases">
        <title>Altererythrobacter sp. HHU K3-1.</title>
        <authorList>
            <person name="Zhang D."/>
            <person name="Xue H."/>
        </authorList>
    </citation>
    <scope>NUCLEOTIDE SEQUENCE [LARGE SCALE GENOMIC DNA]</scope>
    <source>
        <strain evidence="2 3">HHU K3-1</strain>
    </source>
</reference>
<evidence type="ECO:0000256" key="1">
    <source>
        <dbReference type="SAM" id="SignalP"/>
    </source>
</evidence>
<dbReference type="InterPro" id="IPR019587">
    <property type="entry name" value="Polyketide_cyclase/dehydratase"/>
</dbReference>
<name>A0A850GX13_9SPHN</name>
<protein>
    <submittedName>
        <fullName evidence="2">SRPBCC family protein</fullName>
    </submittedName>
</protein>
<keyword evidence="1" id="KW-0732">Signal</keyword>
<dbReference type="Gene3D" id="3.30.530.20">
    <property type="match status" value="1"/>
</dbReference>
<dbReference type="CDD" id="cd07814">
    <property type="entry name" value="SRPBCC_CalC_Aha1-like"/>
    <property type="match status" value="1"/>
</dbReference>
<gene>
    <name evidence="2" type="ORF">HUV48_03545</name>
</gene>
<dbReference type="Pfam" id="PF10604">
    <property type="entry name" value="Polyketide_cyc2"/>
    <property type="match status" value="1"/>
</dbReference>
<comment type="caution">
    <text evidence="2">The sequence shown here is derived from an EMBL/GenBank/DDBJ whole genome shotgun (WGS) entry which is preliminary data.</text>
</comment>
<sequence>MRAGLILSILSATLSASPPAAAEVIAKDANGFTTRNTQVIAATPAQVWLALISPGKWWSDDHTWSGDAANMTLIPQGGGCFCETIPGTEDADTVQPSGSAKHMEVMQANPHKVLRMRGGLGPLQSEPAEGVLTITMQPDEGGTKVVFEYVVGGPMRFEIPVIALAVDGVLSQQLAGLKAYLESGGAT</sequence>
<accession>A0A850GX13</accession>
<dbReference type="EMBL" id="JABWGV010000001">
    <property type="protein sequence ID" value="NVD44091.1"/>
    <property type="molecule type" value="Genomic_DNA"/>
</dbReference>
<evidence type="ECO:0000313" key="2">
    <source>
        <dbReference type="EMBL" id="NVD44091.1"/>
    </source>
</evidence>
<proteinExistence type="predicted"/>
<evidence type="ECO:0000313" key="3">
    <source>
        <dbReference type="Proteomes" id="UP000561438"/>
    </source>
</evidence>
<dbReference type="SUPFAM" id="SSF55961">
    <property type="entry name" value="Bet v1-like"/>
    <property type="match status" value="1"/>
</dbReference>
<dbReference type="InterPro" id="IPR023393">
    <property type="entry name" value="START-like_dom_sf"/>
</dbReference>